<dbReference type="EMBL" id="CP058595">
    <property type="protein sequence ID" value="QLG45473.1"/>
    <property type="molecule type" value="Genomic_DNA"/>
</dbReference>
<keyword evidence="3" id="KW-1185">Reference proteome</keyword>
<dbReference type="Pfam" id="PF12705">
    <property type="entry name" value="PDDEXK_1"/>
    <property type="match status" value="1"/>
</dbReference>
<dbReference type="InterPro" id="IPR038726">
    <property type="entry name" value="PDDEXK_AddAB-type"/>
</dbReference>
<name>A0A7H9APZ9_9FLAO</name>
<dbReference type="Gene3D" id="3.90.320.10">
    <property type="match status" value="1"/>
</dbReference>
<accession>A0A7H9APZ9</accession>
<dbReference type="SUPFAM" id="SSF52980">
    <property type="entry name" value="Restriction endonuclease-like"/>
    <property type="match status" value="1"/>
</dbReference>
<sequence length="913" mass="104904">MQSFLEEVTGGLLKEYDSLEDIIFVLPSKRAGTFLRNTIAKKSKKTTFSPEIYSIESFVERLSGLTYATNIQQLFQLYESYLKITSEEKDNFYGFSKWGQTLLQDFNEIDRYLIDTKKIFSYLSSIQEVNHWYLQKEKTPLIENYIRFWNNLEALYTAFNQDLLNNGLGHQGLVYRTACENLQTYINSSKKKHLFLGFNALNTAEEKIIQEILSSTDADIYWDIDKSFLEDAVHDAGHFIRKHQKNWPYYKNNSIKGLSKNYYGRKNINIVGIPKNISQAKYVGGLLKNMALKTQGTISNTAVVLGDENLMNPIINSVPKTVQTVNITMGYPLGKTPLASMFSQLLKLFSSKTKEGWYYKDVIDILSHPSIQLLLSGSGNNLASNISDAIRKKNWSFIDVKKIESVQQNDTVKLLFFKATNDSKILLDKFLQIILVLKAKFKKSRDLLNLEYLYRFYRLFNELKVLMAKHAFVNDVNALESLYKELISSETLDFQGEPLEGLQVMGMLESRNLDFETVIITSVNEGILPSGKSNNSFIPFDIKKTFGLPTYKEKDAVYTYHFYRLLQRAKNIYLLYNTEPDVLEGGEKSRLIAQLQTDEDRLSDITQTVASPLANANTKILEVVEKDRLLLQNIKTLGENGFSPTSLSNYIRNPIDFYKKNILKISDAEEVEENLAHNTFGTIIHDTLEDLYTPFIGEYLTQEGLVQMKSDIEKQVQKHFTKSFLEGDIGRGKNYIAFHVIVKYIKNFIDLEIEEIKKHEIKILGLEENLNIVLNIPNLSYPVRLKGKLDRIDEIDGKPRIIDYKSGKVEQKNVSITQWGDLIEDYEYSKAFQLLCYSLMYTNDNTAEHLIAGIISFKNLNSGLLKFGKKTEGRSKSVDYTITPTTLDEFKQHLYALITEIFNPDIPLTEKEV</sequence>
<dbReference type="KEGG" id="cagg:HYG79_08990"/>
<organism evidence="2 3">
    <name type="scientific">Costertonia aggregata</name>
    <dbReference type="NCBI Taxonomy" id="343403"/>
    <lineage>
        <taxon>Bacteria</taxon>
        <taxon>Pseudomonadati</taxon>
        <taxon>Bacteroidota</taxon>
        <taxon>Flavobacteriia</taxon>
        <taxon>Flavobacteriales</taxon>
        <taxon>Flavobacteriaceae</taxon>
        <taxon>Costertonia</taxon>
    </lineage>
</organism>
<evidence type="ECO:0000259" key="1">
    <source>
        <dbReference type="Pfam" id="PF12705"/>
    </source>
</evidence>
<gene>
    <name evidence="2" type="ORF">HYG79_08990</name>
</gene>
<feature type="domain" description="PD-(D/E)XK endonuclease-like" evidence="1">
    <location>
        <begin position="642"/>
        <end position="910"/>
    </location>
</feature>
<dbReference type="AlphaFoldDB" id="A0A7H9APZ9"/>
<protein>
    <submittedName>
        <fullName evidence="2">PD-(D/E)XK nuclease family protein</fullName>
    </submittedName>
</protein>
<dbReference type="InterPro" id="IPR011335">
    <property type="entry name" value="Restrct_endonuc-II-like"/>
</dbReference>
<reference evidence="2 3" key="1">
    <citation type="journal article" date="2006" name="Int. J. Syst. Evol. Microbiol.">
        <title>Costertonia aggregata gen. nov., sp. nov., a mesophilic marine bacterium of the family Flavobacteriaceae, isolated from a mature biofilm.</title>
        <authorList>
            <person name="Kwon K.K."/>
            <person name="Lee Y.K."/>
            <person name="Lee H.K."/>
        </authorList>
    </citation>
    <scope>NUCLEOTIDE SEQUENCE [LARGE SCALE GENOMIC DNA]</scope>
    <source>
        <strain evidence="2 3">KCCM 42265</strain>
    </source>
</reference>
<dbReference type="SUPFAM" id="SSF52540">
    <property type="entry name" value="P-loop containing nucleoside triphosphate hydrolases"/>
    <property type="match status" value="1"/>
</dbReference>
<dbReference type="RefSeq" id="WP_179241762.1">
    <property type="nucleotide sequence ID" value="NZ_CP058595.1"/>
</dbReference>
<proteinExistence type="predicted"/>
<dbReference type="Proteomes" id="UP000509302">
    <property type="component" value="Chromosome"/>
</dbReference>
<evidence type="ECO:0000313" key="2">
    <source>
        <dbReference type="EMBL" id="QLG45473.1"/>
    </source>
</evidence>
<evidence type="ECO:0000313" key="3">
    <source>
        <dbReference type="Proteomes" id="UP000509302"/>
    </source>
</evidence>
<dbReference type="InterPro" id="IPR011604">
    <property type="entry name" value="PDDEXK-like_dom_sf"/>
</dbReference>
<dbReference type="InterPro" id="IPR027417">
    <property type="entry name" value="P-loop_NTPase"/>
</dbReference>